<sequence>MTMTSTCTTAGTMMAATAIARHIKHEDDKHSRGTPKAGLYFYFACLYGQRRPTLLHRNTSRSQRELASKQTQAEYQPIDFLSLVRQSHLPQPVFRSSAPLRLSLALALRSFVIPSHLALAHLRAVLLRFQPRLPLPLASLASLVASCFLKVLIAHDLRFPQY</sequence>
<feature type="transmembrane region" description="Helical" evidence="1">
    <location>
        <begin position="134"/>
        <end position="153"/>
    </location>
</feature>
<proteinExistence type="predicted"/>
<keyword evidence="1" id="KW-0472">Membrane</keyword>
<protein>
    <submittedName>
        <fullName evidence="2">Uncharacterized protein</fullName>
    </submittedName>
</protein>
<evidence type="ECO:0000313" key="3">
    <source>
        <dbReference type="Proteomes" id="UP000235786"/>
    </source>
</evidence>
<dbReference type="EMBL" id="KZ613959">
    <property type="protein sequence ID" value="PMD32274.1"/>
    <property type="molecule type" value="Genomic_DNA"/>
</dbReference>
<keyword evidence="1" id="KW-1133">Transmembrane helix</keyword>
<name>A0A2J6R183_HYAVF</name>
<organism evidence="2 3">
    <name type="scientific">Hyaloscypha variabilis (strain UAMH 11265 / GT02V1 / F)</name>
    <name type="common">Meliniomyces variabilis</name>
    <dbReference type="NCBI Taxonomy" id="1149755"/>
    <lineage>
        <taxon>Eukaryota</taxon>
        <taxon>Fungi</taxon>
        <taxon>Dikarya</taxon>
        <taxon>Ascomycota</taxon>
        <taxon>Pezizomycotina</taxon>
        <taxon>Leotiomycetes</taxon>
        <taxon>Helotiales</taxon>
        <taxon>Hyaloscyphaceae</taxon>
        <taxon>Hyaloscypha</taxon>
        <taxon>Hyaloscypha variabilis</taxon>
    </lineage>
</organism>
<dbReference type="AlphaFoldDB" id="A0A2J6R183"/>
<gene>
    <name evidence="2" type="ORF">L207DRAFT_179933</name>
</gene>
<evidence type="ECO:0000313" key="2">
    <source>
        <dbReference type="EMBL" id="PMD32274.1"/>
    </source>
</evidence>
<keyword evidence="1" id="KW-0812">Transmembrane</keyword>
<dbReference type="Proteomes" id="UP000235786">
    <property type="component" value="Unassembled WGS sequence"/>
</dbReference>
<accession>A0A2J6R183</accession>
<evidence type="ECO:0000256" key="1">
    <source>
        <dbReference type="SAM" id="Phobius"/>
    </source>
</evidence>
<reference evidence="2 3" key="1">
    <citation type="submission" date="2016-04" db="EMBL/GenBank/DDBJ databases">
        <title>A degradative enzymes factory behind the ericoid mycorrhizal symbiosis.</title>
        <authorList>
            <consortium name="DOE Joint Genome Institute"/>
            <person name="Martino E."/>
            <person name="Morin E."/>
            <person name="Grelet G."/>
            <person name="Kuo A."/>
            <person name="Kohler A."/>
            <person name="Daghino S."/>
            <person name="Barry K."/>
            <person name="Choi C."/>
            <person name="Cichocki N."/>
            <person name="Clum A."/>
            <person name="Copeland A."/>
            <person name="Hainaut M."/>
            <person name="Haridas S."/>
            <person name="Labutti K."/>
            <person name="Lindquist E."/>
            <person name="Lipzen A."/>
            <person name="Khouja H.-R."/>
            <person name="Murat C."/>
            <person name="Ohm R."/>
            <person name="Olson A."/>
            <person name="Spatafora J."/>
            <person name="Veneault-Fourrey C."/>
            <person name="Henrissat B."/>
            <person name="Grigoriev I."/>
            <person name="Martin F."/>
            <person name="Perotto S."/>
        </authorList>
    </citation>
    <scope>NUCLEOTIDE SEQUENCE [LARGE SCALE GENOMIC DNA]</scope>
    <source>
        <strain evidence="2 3">F</strain>
    </source>
</reference>
<keyword evidence="3" id="KW-1185">Reference proteome</keyword>